<keyword evidence="6" id="KW-0411">Iron-sulfur</keyword>
<dbReference type="AlphaFoldDB" id="A0A7T6Z289"/>
<dbReference type="Proteomes" id="UP000595823">
    <property type="component" value="Chromosome"/>
</dbReference>
<comment type="cofactor">
    <cofactor evidence="1">
        <name>Fe cation</name>
        <dbReference type="ChEBI" id="CHEBI:24875"/>
    </cofactor>
</comment>
<protein>
    <submittedName>
        <fullName evidence="8">Aromatic ring-hydroxylating dioxygenase subunit alpha</fullName>
    </submittedName>
</protein>
<dbReference type="GO" id="GO:0004497">
    <property type="term" value="F:monooxygenase activity"/>
    <property type="evidence" value="ECO:0007669"/>
    <property type="project" value="UniProtKB-ARBA"/>
</dbReference>
<feature type="domain" description="Rieske" evidence="7">
    <location>
        <begin position="41"/>
        <end position="153"/>
    </location>
</feature>
<evidence type="ECO:0000256" key="1">
    <source>
        <dbReference type="ARBA" id="ARBA00001962"/>
    </source>
</evidence>
<dbReference type="PANTHER" id="PTHR43756">
    <property type="entry name" value="CHOLINE MONOOXYGENASE, CHLOROPLASTIC"/>
    <property type="match status" value="1"/>
</dbReference>
<keyword evidence="2" id="KW-0001">2Fe-2S</keyword>
<proteinExistence type="predicted"/>
<dbReference type="EMBL" id="CP054705">
    <property type="protein sequence ID" value="QQK74981.1"/>
    <property type="molecule type" value="Genomic_DNA"/>
</dbReference>
<dbReference type="GO" id="GO:0051537">
    <property type="term" value="F:2 iron, 2 sulfur cluster binding"/>
    <property type="evidence" value="ECO:0007669"/>
    <property type="project" value="UniProtKB-KW"/>
</dbReference>
<evidence type="ECO:0000313" key="9">
    <source>
        <dbReference type="Proteomes" id="UP000595823"/>
    </source>
</evidence>
<evidence type="ECO:0000256" key="3">
    <source>
        <dbReference type="ARBA" id="ARBA00022723"/>
    </source>
</evidence>
<keyword evidence="8" id="KW-0223">Dioxygenase</keyword>
<dbReference type="RefSeq" id="WP_200127480.1">
    <property type="nucleotide sequence ID" value="NZ_CP054705.1"/>
</dbReference>
<dbReference type="InterPro" id="IPR001663">
    <property type="entry name" value="Rng_hydr_dOase-A"/>
</dbReference>
<reference evidence="8 9" key="1">
    <citation type="submission" date="2020-06" db="EMBL/GenBank/DDBJ databases">
        <title>Genomic analysis of Salicibibacter sp. NKC5-3.</title>
        <authorList>
            <person name="Oh Y.J."/>
        </authorList>
    </citation>
    <scope>NUCLEOTIDE SEQUENCE [LARGE SCALE GENOMIC DNA]</scope>
    <source>
        <strain evidence="8 9">NKC5-3</strain>
    </source>
</reference>
<sequence>MKSIEGGFPSYAKFEPTAPACDYYDPDHFQKELDKIWFKTWLLAGREEEIPHSGDYKTVQIAHENFIVTRGSDGKVNSYYNVCRHRGSRLCTEESGHFNRGRIICPYHSWMYSGDTGELTKAPNISDEDEGFDKSEHSLVSIKTETWDGFIWINADPDAPSLAESFNLPESWSIYENYQMHRLKIGKTGTYNVKANWKILMDNAEECYHCGTIHPELSRATPPMQPRQWVDEEVPETKVIKHVGSMGLNSGFERVNVDGEAYRPVFPGLTEEEERKITYMHIFPHSYICMASDYVFIAAIFPVKADESVVKGYWLFDPDVMEKKDCYIEDAVEFWDVTCQEDWAACALAQEGNQSRAYKDGGTLTPIDWRVANFKKYVQSELEKED</sequence>
<organism evidence="8 9">
    <name type="scientific">Salicibibacter cibarius</name>
    <dbReference type="NCBI Taxonomy" id="2743000"/>
    <lineage>
        <taxon>Bacteria</taxon>
        <taxon>Bacillati</taxon>
        <taxon>Bacillota</taxon>
        <taxon>Bacilli</taxon>
        <taxon>Bacillales</taxon>
        <taxon>Bacillaceae</taxon>
        <taxon>Salicibibacter</taxon>
    </lineage>
</organism>
<evidence type="ECO:0000256" key="5">
    <source>
        <dbReference type="ARBA" id="ARBA00023004"/>
    </source>
</evidence>
<gene>
    <name evidence="8" type="ORF">HUG15_04765</name>
</gene>
<evidence type="ECO:0000313" key="8">
    <source>
        <dbReference type="EMBL" id="QQK74981.1"/>
    </source>
</evidence>
<dbReference type="SUPFAM" id="SSF50022">
    <property type="entry name" value="ISP domain"/>
    <property type="match status" value="1"/>
</dbReference>
<name>A0A7T6Z289_9BACI</name>
<accession>A0A7T6Z289</accession>
<dbReference type="SUPFAM" id="SSF55961">
    <property type="entry name" value="Bet v1-like"/>
    <property type="match status" value="1"/>
</dbReference>
<keyword evidence="3" id="KW-0479">Metal-binding</keyword>
<dbReference type="Pfam" id="PF00355">
    <property type="entry name" value="Rieske"/>
    <property type="match status" value="1"/>
</dbReference>
<dbReference type="InterPro" id="IPR017941">
    <property type="entry name" value="Rieske_2Fe-2S"/>
</dbReference>
<dbReference type="Pfam" id="PF00848">
    <property type="entry name" value="Ring_hydroxyl_A"/>
    <property type="match status" value="1"/>
</dbReference>
<evidence type="ECO:0000256" key="2">
    <source>
        <dbReference type="ARBA" id="ARBA00022714"/>
    </source>
</evidence>
<dbReference type="Gene3D" id="3.90.380.10">
    <property type="entry name" value="Naphthalene 1,2-dioxygenase Alpha Subunit, Chain A, domain 1"/>
    <property type="match status" value="1"/>
</dbReference>
<dbReference type="PROSITE" id="PS51296">
    <property type="entry name" value="RIESKE"/>
    <property type="match status" value="1"/>
</dbReference>
<dbReference type="InterPro" id="IPR015879">
    <property type="entry name" value="Ring_hydroxy_dOase_asu_C_dom"/>
</dbReference>
<dbReference type="GO" id="GO:0005506">
    <property type="term" value="F:iron ion binding"/>
    <property type="evidence" value="ECO:0007669"/>
    <property type="project" value="InterPro"/>
</dbReference>
<evidence type="ECO:0000256" key="6">
    <source>
        <dbReference type="ARBA" id="ARBA00023014"/>
    </source>
</evidence>
<keyword evidence="9" id="KW-1185">Reference proteome</keyword>
<dbReference type="GO" id="GO:0016705">
    <property type="term" value="F:oxidoreductase activity, acting on paired donors, with incorporation or reduction of molecular oxygen"/>
    <property type="evidence" value="ECO:0007669"/>
    <property type="project" value="UniProtKB-ARBA"/>
</dbReference>
<keyword evidence="4" id="KW-0560">Oxidoreductase</keyword>
<dbReference type="Gene3D" id="2.102.10.10">
    <property type="entry name" value="Rieske [2Fe-2S] iron-sulphur domain"/>
    <property type="match status" value="1"/>
</dbReference>
<dbReference type="KEGG" id="scia:HUG15_04765"/>
<dbReference type="PANTHER" id="PTHR43756:SF5">
    <property type="entry name" value="CHOLINE MONOOXYGENASE, CHLOROPLASTIC"/>
    <property type="match status" value="1"/>
</dbReference>
<evidence type="ECO:0000259" key="7">
    <source>
        <dbReference type="PROSITE" id="PS51296"/>
    </source>
</evidence>
<keyword evidence="5" id="KW-0408">Iron</keyword>
<dbReference type="CDD" id="cd03469">
    <property type="entry name" value="Rieske_RO_Alpha_N"/>
    <property type="match status" value="1"/>
</dbReference>
<dbReference type="PRINTS" id="PR00090">
    <property type="entry name" value="RNGDIOXGNASE"/>
</dbReference>
<evidence type="ECO:0000256" key="4">
    <source>
        <dbReference type="ARBA" id="ARBA00023002"/>
    </source>
</evidence>
<dbReference type="GO" id="GO:0051213">
    <property type="term" value="F:dioxygenase activity"/>
    <property type="evidence" value="ECO:0007669"/>
    <property type="project" value="UniProtKB-KW"/>
</dbReference>
<dbReference type="InterPro" id="IPR036922">
    <property type="entry name" value="Rieske_2Fe-2S_sf"/>
</dbReference>